<keyword evidence="1" id="KW-1015">Disulfide bond</keyword>
<dbReference type="InterPro" id="IPR018114">
    <property type="entry name" value="TRYPSIN_HIS"/>
</dbReference>
<evidence type="ECO:0000256" key="2">
    <source>
        <dbReference type="RuleBase" id="RU363034"/>
    </source>
</evidence>
<proteinExistence type="predicted"/>
<dbReference type="Pfam" id="PF00089">
    <property type="entry name" value="Trypsin"/>
    <property type="match status" value="1"/>
</dbReference>
<dbReference type="InterPro" id="IPR033116">
    <property type="entry name" value="TRYPSIN_SER"/>
</dbReference>
<dbReference type="Gene3D" id="2.40.10.10">
    <property type="entry name" value="Trypsin-like serine proteases"/>
    <property type="match status" value="1"/>
</dbReference>
<dbReference type="PRINTS" id="PR00722">
    <property type="entry name" value="CHYMOTRYPSIN"/>
</dbReference>
<dbReference type="GO" id="GO:0004252">
    <property type="term" value="F:serine-type endopeptidase activity"/>
    <property type="evidence" value="ECO:0007669"/>
    <property type="project" value="InterPro"/>
</dbReference>
<dbReference type="SMART" id="SM00020">
    <property type="entry name" value="Tryp_SPc"/>
    <property type="match status" value="1"/>
</dbReference>
<dbReference type="Proteomes" id="UP000677054">
    <property type="component" value="Unassembled WGS sequence"/>
</dbReference>
<keyword evidence="2" id="KW-0645">Protease</keyword>
<dbReference type="EMBL" id="LR904649">
    <property type="protein sequence ID" value="CAD7252989.1"/>
    <property type="molecule type" value="Genomic_DNA"/>
</dbReference>
<dbReference type="FunFam" id="2.40.10.10:FF:000068">
    <property type="entry name" value="transmembrane protease serine 2"/>
    <property type="match status" value="1"/>
</dbReference>
<organism evidence="5">
    <name type="scientific">Darwinula stevensoni</name>
    <dbReference type="NCBI Taxonomy" id="69355"/>
    <lineage>
        <taxon>Eukaryota</taxon>
        <taxon>Metazoa</taxon>
        <taxon>Ecdysozoa</taxon>
        <taxon>Arthropoda</taxon>
        <taxon>Crustacea</taxon>
        <taxon>Oligostraca</taxon>
        <taxon>Ostracoda</taxon>
        <taxon>Podocopa</taxon>
        <taxon>Podocopida</taxon>
        <taxon>Darwinulocopina</taxon>
        <taxon>Darwinuloidea</taxon>
        <taxon>Darwinulidae</taxon>
        <taxon>Darwinula</taxon>
    </lineage>
</organism>
<feature type="signal peptide" evidence="3">
    <location>
        <begin position="1"/>
        <end position="22"/>
    </location>
</feature>
<dbReference type="GO" id="GO:0006508">
    <property type="term" value="P:proteolysis"/>
    <property type="evidence" value="ECO:0007669"/>
    <property type="project" value="UniProtKB-KW"/>
</dbReference>
<evidence type="ECO:0000313" key="5">
    <source>
        <dbReference type="EMBL" id="CAD7252989.1"/>
    </source>
</evidence>
<dbReference type="PROSITE" id="PS00134">
    <property type="entry name" value="TRYPSIN_HIS"/>
    <property type="match status" value="1"/>
</dbReference>
<dbReference type="PANTHER" id="PTHR24260:SF132">
    <property type="entry name" value="PEPTIDASE S1 DOMAIN-CONTAINING PROTEIN"/>
    <property type="match status" value="1"/>
</dbReference>
<evidence type="ECO:0000313" key="6">
    <source>
        <dbReference type="Proteomes" id="UP000677054"/>
    </source>
</evidence>
<name>A0A7R9FS07_9CRUS</name>
<keyword evidence="6" id="KW-1185">Reference proteome</keyword>
<dbReference type="PANTHER" id="PTHR24260">
    <property type="match status" value="1"/>
</dbReference>
<dbReference type="SUPFAM" id="SSF50494">
    <property type="entry name" value="Trypsin-like serine proteases"/>
    <property type="match status" value="1"/>
</dbReference>
<feature type="chain" id="PRO_5036210523" description="Peptidase S1 domain-containing protein" evidence="3">
    <location>
        <begin position="23"/>
        <end position="323"/>
    </location>
</feature>
<feature type="non-terminal residue" evidence="5">
    <location>
        <position position="323"/>
    </location>
</feature>
<accession>A0A7R9FS07</accession>
<dbReference type="OrthoDB" id="7863416at2759"/>
<dbReference type="AlphaFoldDB" id="A0A7R9FS07"/>
<keyword evidence="3" id="KW-0732">Signal</keyword>
<gene>
    <name evidence="5" type="ORF">DSTB1V02_LOCUS12740</name>
</gene>
<feature type="domain" description="Peptidase S1" evidence="4">
    <location>
        <begin position="87"/>
        <end position="323"/>
    </location>
</feature>
<evidence type="ECO:0000259" key="4">
    <source>
        <dbReference type="PROSITE" id="PS50240"/>
    </source>
</evidence>
<keyword evidence="2" id="KW-0720">Serine protease</keyword>
<dbReference type="PROSITE" id="PS00135">
    <property type="entry name" value="TRYPSIN_SER"/>
    <property type="match status" value="1"/>
</dbReference>
<keyword evidence="2" id="KW-0378">Hydrolase</keyword>
<dbReference type="InterPro" id="IPR001254">
    <property type="entry name" value="Trypsin_dom"/>
</dbReference>
<sequence>MKHVDGGLLVFALLLFLHESLQQTCPPAPSHLSLASTPCGLSNLARDGATDVEARQLSAASPNWFVRAWNGFLSVLAGGLRQGDPLIINGAPASISEAPFMAHLSVDFSSGTSSSCSASIIGDQWILTAAHCITRAGNKGTTLASKVTVRVGNADRTAGSGISSTSFKYHSNFDRSNLRKGYDIALIRLPTSLAFGPTVQPICYPTSDDLGTAAAACDKKAYGWGVLSIKDYLKRRTSRTLQKLDVTVSDRAARDCSAVDGIHVCVWGTPSSSGPCNGDSGGPLVVRYGDQAYEAGLLSGSVSTKDKCTGRFYYTRTSAFADW</sequence>
<evidence type="ECO:0000256" key="3">
    <source>
        <dbReference type="SAM" id="SignalP"/>
    </source>
</evidence>
<evidence type="ECO:0000256" key="1">
    <source>
        <dbReference type="ARBA" id="ARBA00023157"/>
    </source>
</evidence>
<dbReference type="PROSITE" id="PS50240">
    <property type="entry name" value="TRYPSIN_DOM"/>
    <property type="match status" value="1"/>
</dbReference>
<dbReference type="InterPro" id="IPR001314">
    <property type="entry name" value="Peptidase_S1A"/>
</dbReference>
<reference evidence="5" key="1">
    <citation type="submission" date="2020-11" db="EMBL/GenBank/DDBJ databases">
        <authorList>
            <person name="Tran Van P."/>
        </authorList>
    </citation>
    <scope>NUCLEOTIDE SEQUENCE</scope>
</reference>
<dbReference type="InterPro" id="IPR043504">
    <property type="entry name" value="Peptidase_S1_PA_chymotrypsin"/>
</dbReference>
<protein>
    <recommendedName>
        <fullName evidence="4">Peptidase S1 domain-containing protein</fullName>
    </recommendedName>
</protein>
<dbReference type="InterPro" id="IPR051333">
    <property type="entry name" value="CLIP_Serine_Protease"/>
</dbReference>
<dbReference type="CDD" id="cd00190">
    <property type="entry name" value="Tryp_SPc"/>
    <property type="match status" value="1"/>
</dbReference>
<dbReference type="EMBL" id="CAJPEV010005132">
    <property type="protein sequence ID" value="CAG0902792.1"/>
    <property type="molecule type" value="Genomic_DNA"/>
</dbReference>
<dbReference type="InterPro" id="IPR009003">
    <property type="entry name" value="Peptidase_S1_PA"/>
</dbReference>